<dbReference type="PROSITE" id="PS50937">
    <property type="entry name" value="HTH_MERR_2"/>
    <property type="match status" value="1"/>
</dbReference>
<name>A0A9D2BMK6_9FIRM</name>
<evidence type="ECO:0000313" key="8">
    <source>
        <dbReference type="Proteomes" id="UP000886724"/>
    </source>
</evidence>
<reference evidence="7" key="2">
    <citation type="submission" date="2021-04" db="EMBL/GenBank/DDBJ databases">
        <authorList>
            <person name="Gilroy R."/>
        </authorList>
    </citation>
    <scope>NUCLEOTIDE SEQUENCE</scope>
    <source>
        <strain evidence="7">ChiGjej1B1-14440</strain>
    </source>
</reference>
<proteinExistence type="predicted"/>
<feature type="transmembrane region" description="Helical" evidence="5">
    <location>
        <begin position="158"/>
        <end position="181"/>
    </location>
</feature>
<accession>A0A9D2BMK6</accession>
<sequence>MLVKEVQEQLHISSHTLRYYEKMGLIKPERNQNGYRNYDDNDIRKIKKIIYLRELEIPIEEIKAILNNEKDFQNVLESHLKKLDYQIKSLKYIQEICNDLKEKDLPLLDVITNENTLINENINQTELKTDIKKIFDYFKPIKTVVLGYRVDPNNFFSAFPLVLFASFLASLGIAVGLPKAIDYLNQQLVASNLDPLPNFETTVMTVVVIMIISLIIFSILITFHCGKQKYIELTDNQLSICSLQTQSRLSILKGMILKDSQRYNRNYQYSDLDYVKINLIFSTTSAGRAGIWRTYILQFVFHFQDDFEFITDSGQYFGEDLKLAYQILKQKDVKIISDNIVVEALKQDGKLFDFFEDHFHLNSKK</sequence>
<keyword evidence="3" id="KW-0238">DNA-binding</keyword>
<dbReference type="Proteomes" id="UP000886724">
    <property type="component" value="Unassembled WGS sequence"/>
</dbReference>
<keyword evidence="2" id="KW-0805">Transcription regulation</keyword>
<keyword evidence="4" id="KW-0804">Transcription</keyword>
<dbReference type="PANTHER" id="PTHR30204">
    <property type="entry name" value="REDOX-CYCLING DRUG-SENSING TRANSCRIPTIONAL ACTIVATOR SOXR"/>
    <property type="match status" value="1"/>
</dbReference>
<dbReference type="InterPro" id="IPR009061">
    <property type="entry name" value="DNA-bd_dom_put_sf"/>
</dbReference>
<evidence type="ECO:0000256" key="2">
    <source>
        <dbReference type="ARBA" id="ARBA00023015"/>
    </source>
</evidence>
<keyword evidence="1" id="KW-0678">Repressor</keyword>
<evidence type="ECO:0000256" key="5">
    <source>
        <dbReference type="SAM" id="Phobius"/>
    </source>
</evidence>
<dbReference type="SMART" id="SM00422">
    <property type="entry name" value="HTH_MERR"/>
    <property type="match status" value="1"/>
</dbReference>
<protein>
    <submittedName>
        <fullName evidence="7">MerR family transcriptional regulator</fullName>
    </submittedName>
</protein>
<dbReference type="InterPro" id="IPR000551">
    <property type="entry name" value="MerR-type_HTH_dom"/>
</dbReference>
<dbReference type="AlphaFoldDB" id="A0A9D2BMK6"/>
<comment type="caution">
    <text evidence="7">The sequence shown here is derived from an EMBL/GenBank/DDBJ whole genome shotgun (WGS) entry which is preliminary data.</text>
</comment>
<evidence type="ECO:0000256" key="1">
    <source>
        <dbReference type="ARBA" id="ARBA00022491"/>
    </source>
</evidence>
<reference evidence="7" key="1">
    <citation type="journal article" date="2021" name="PeerJ">
        <title>Extensive microbial diversity within the chicken gut microbiome revealed by metagenomics and culture.</title>
        <authorList>
            <person name="Gilroy R."/>
            <person name="Ravi A."/>
            <person name="Getino M."/>
            <person name="Pursley I."/>
            <person name="Horton D.L."/>
            <person name="Alikhan N.F."/>
            <person name="Baker D."/>
            <person name="Gharbi K."/>
            <person name="Hall N."/>
            <person name="Watson M."/>
            <person name="Adriaenssens E.M."/>
            <person name="Foster-Nyarko E."/>
            <person name="Jarju S."/>
            <person name="Secka A."/>
            <person name="Antonio M."/>
            <person name="Oren A."/>
            <person name="Chaudhuri R.R."/>
            <person name="La Ragione R."/>
            <person name="Hildebrand F."/>
            <person name="Pallen M.J."/>
        </authorList>
    </citation>
    <scope>NUCLEOTIDE SEQUENCE</scope>
    <source>
        <strain evidence="7">ChiGjej1B1-14440</strain>
    </source>
</reference>
<keyword evidence="5" id="KW-0472">Membrane</keyword>
<dbReference type="EMBL" id="DXET01000139">
    <property type="protein sequence ID" value="HIX81553.1"/>
    <property type="molecule type" value="Genomic_DNA"/>
</dbReference>
<organism evidence="7 8">
    <name type="scientific">Candidatus Erysipelatoclostridium merdavium</name>
    <dbReference type="NCBI Taxonomy" id="2838566"/>
    <lineage>
        <taxon>Bacteria</taxon>
        <taxon>Bacillati</taxon>
        <taxon>Bacillota</taxon>
        <taxon>Erysipelotrichia</taxon>
        <taxon>Erysipelotrichales</taxon>
        <taxon>Erysipelotrichales incertae sedis</taxon>
    </lineage>
</organism>
<evidence type="ECO:0000259" key="6">
    <source>
        <dbReference type="PROSITE" id="PS50937"/>
    </source>
</evidence>
<dbReference type="SUPFAM" id="SSF46955">
    <property type="entry name" value="Putative DNA-binding domain"/>
    <property type="match status" value="1"/>
</dbReference>
<dbReference type="CDD" id="cd00592">
    <property type="entry name" value="HTH_MerR-like"/>
    <property type="match status" value="1"/>
</dbReference>
<dbReference type="Gene3D" id="1.10.1660.10">
    <property type="match status" value="1"/>
</dbReference>
<dbReference type="GO" id="GO:0003677">
    <property type="term" value="F:DNA binding"/>
    <property type="evidence" value="ECO:0007669"/>
    <property type="project" value="UniProtKB-KW"/>
</dbReference>
<feature type="domain" description="HTH merR-type" evidence="6">
    <location>
        <begin position="1"/>
        <end position="68"/>
    </location>
</feature>
<evidence type="ECO:0000313" key="7">
    <source>
        <dbReference type="EMBL" id="HIX81553.1"/>
    </source>
</evidence>
<gene>
    <name evidence="7" type="ORF">H9980_06235</name>
</gene>
<dbReference type="PANTHER" id="PTHR30204:SF69">
    <property type="entry name" value="MERR-FAMILY TRANSCRIPTIONAL REGULATOR"/>
    <property type="match status" value="1"/>
</dbReference>
<keyword evidence="5" id="KW-0812">Transmembrane</keyword>
<evidence type="ECO:0000256" key="3">
    <source>
        <dbReference type="ARBA" id="ARBA00023125"/>
    </source>
</evidence>
<keyword evidence="5" id="KW-1133">Transmembrane helix</keyword>
<dbReference type="Pfam" id="PF13411">
    <property type="entry name" value="MerR_1"/>
    <property type="match status" value="1"/>
</dbReference>
<evidence type="ECO:0000256" key="4">
    <source>
        <dbReference type="ARBA" id="ARBA00023163"/>
    </source>
</evidence>
<dbReference type="GO" id="GO:0003700">
    <property type="term" value="F:DNA-binding transcription factor activity"/>
    <property type="evidence" value="ECO:0007669"/>
    <property type="project" value="InterPro"/>
</dbReference>
<feature type="transmembrane region" description="Helical" evidence="5">
    <location>
        <begin position="201"/>
        <end position="223"/>
    </location>
</feature>
<dbReference type="InterPro" id="IPR047057">
    <property type="entry name" value="MerR_fam"/>
</dbReference>